<evidence type="ECO:0000256" key="1">
    <source>
        <dbReference type="SAM" id="Phobius"/>
    </source>
</evidence>
<keyword evidence="1" id="KW-1133">Transmembrane helix</keyword>
<gene>
    <name evidence="2" type="ORF">EYF80_016686</name>
</gene>
<comment type="caution">
    <text evidence="2">The sequence shown here is derived from an EMBL/GenBank/DDBJ whole genome shotgun (WGS) entry which is preliminary data.</text>
</comment>
<accession>A0A4Z2I4M2</accession>
<proteinExistence type="predicted"/>
<keyword evidence="3" id="KW-1185">Reference proteome</keyword>
<keyword evidence="1" id="KW-0812">Transmembrane</keyword>
<dbReference type="Proteomes" id="UP000314294">
    <property type="component" value="Unassembled WGS sequence"/>
</dbReference>
<feature type="transmembrane region" description="Helical" evidence="1">
    <location>
        <begin position="65"/>
        <end position="85"/>
    </location>
</feature>
<dbReference type="EMBL" id="SRLO01000129">
    <property type="protein sequence ID" value="TNN73016.1"/>
    <property type="molecule type" value="Genomic_DNA"/>
</dbReference>
<dbReference type="AlphaFoldDB" id="A0A4Z2I4M2"/>
<name>A0A4Z2I4M2_9TELE</name>
<evidence type="ECO:0000313" key="3">
    <source>
        <dbReference type="Proteomes" id="UP000314294"/>
    </source>
</evidence>
<protein>
    <submittedName>
        <fullName evidence="2">Uncharacterized protein</fullName>
    </submittedName>
</protein>
<evidence type="ECO:0000313" key="2">
    <source>
        <dbReference type="EMBL" id="TNN73016.1"/>
    </source>
</evidence>
<keyword evidence="1" id="KW-0472">Membrane</keyword>
<reference evidence="2 3" key="1">
    <citation type="submission" date="2019-03" db="EMBL/GenBank/DDBJ databases">
        <title>First draft genome of Liparis tanakae, snailfish: a comprehensive survey of snailfish specific genes.</title>
        <authorList>
            <person name="Kim W."/>
            <person name="Song I."/>
            <person name="Jeong J.-H."/>
            <person name="Kim D."/>
            <person name="Kim S."/>
            <person name="Ryu S."/>
            <person name="Song J.Y."/>
            <person name="Lee S.K."/>
        </authorList>
    </citation>
    <scope>NUCLEOTIDE SEQUENCE [LARGE SCALE GENOMIC DNA]</scope>
    <source>
        <tissue evidence="2">Muscle</tissue>
    </source>
</reference>
<sequence length="149" mass="16529">MEVEKSFSALKTVCFYRLKKSNCKLGLFDNPAVEYRFVFALLAAVISQPDDVILMILSLLQEAELLGVCAVLLTAGWLVLALLLFEQLHLVPVGVQLAAQRVVLLPQGFGLGNTCGFKRRTQSTLSSTAVEGGDFRQQRERRAGKQFPW</sequence>
<organism evidence="2 3">
    <name type="scientific">Liparis tanakae</name>
    <name type="common">Tanaka's snailfish</name>
    <dbReference type="NCBI Taxonomy" id="230148"/>
    <lineage>
        <taxon>Eukaryota</taxon>
        <taxon>Metazoa</taxon>
        <taxon>Chordata</taxon>
        <taxon>Craniata</taxon>
        <taxon>Vertebrata</taxon>
        <taxon>Euteleostomi</taxon>
        <taxon>Actinopterygii</taxon>
        <taxon>Neopterygii</taxon>
        <taxon>Teleostei</taxon>
        <taxon>Neoteleostei</taxon>
        <taxon>Acanthomorphata</taxon>
        <taxon>Eupercaria</taxon>
        <taxon>Perciformes</taxon>
        <taxon>Cottioidei</taxon>
        <taxon>Cottales</taxon>
        <taxon>Liparidae</taxon>
        <taxon>Liparis</taxon>
    </lineage>
</organism>